<dbReference type="PANTHER" id="PTHR12318">
    <property type="entry name" value="TESTOSTERONE-REGULATED PROTEIN RP2"/>
    <property type="match status" value="1"/>
</dbReference>
<dbReference type="PANTHER" id="PTHR12318:SF0">
    <property type="entry name" value="ACYL-COENZYME A DIPHOSPHATASE NUDT19"/>
    <property type="match status" value="1"/>
</dbReference>
<evidence type="ECO:0000256" key="2">
    <source>
        <dbReference type="ARBA" id="ARBA00001946"/>
    </source>
</evidence>
<dbReference type="CDD" id="cd18870">
    <property type="entry name" value="NUDIX_AcylCoAdiphos_Nudt19"/>
    <property type="match status" value="1"/>
</dbReference>
<dbReference type="OrthoDB" id="7183442at2"/>
<evidence type="ECO:0000256" key="7">
    <source>
        <dbReference type="SAM" id="MobiDB-lite"/>
    </source>
</evidence>
<dbReference type="EMBL" id="SOAW01000003">
    <property type="protein sequence ID" value="TDT29866.1"/>
    <property type="molecule type" value="Genomic_DNA"/>
</dbReference>
<feature type="region of interest" description="Disordered" evidence="7">
    <location>
        <begin position="207"/>
        <end position="259"/>
    </location>
</feature>
<feature type="domain" description="Nudix hydrolase" evidence="8">
    <location>
        <begin position="27"/>
        <end position="170"/>
    </location>
</feature>
<accession>A0A4R7J0H5</accession>
<evidence type="ECO:0000256" key="3">
    <source>
        <dbReference type="ARBA" id="ARBA00022723"/>
    </source>
</evidence>
<dbReference type="AlphaFoldDB" id="A0A4R7J0H5"/>
<keyword evidence="10" id="KW-1185">Reference proteome</keyword>
<organism evidence="9 10">
    <name type="scientific">Naumannella halotolerans</name>
    <dbReference type="NCBI Taxonomy" id="993414"/>
    <lineage>
        <taxon>Bacteria</taxon>
        <taxon>Bacillati</taxon>
        <taxon>Actinomycetota</taxon>
        <taxon>Actinomycetes</taxon>
        <taxon>Propionibacteriales</taxon>
        <taxon>Propionibacteriaceae</taxon>
        <taxon>Naumannella</taxon>
    </lineage>
</organism>
<evidence type="ECO:0000259" key="8">
    <source>
        <dbReference type="PROSITE" id="PS51462"/>
    </source>
</evidence>
<comment type="cofactor">
    <cofactor evidence="1">
        <name>Mn(2+)</name>
        <dbReference type="ChEBI" id="CHEBI:29035"/>
    </cofactor>
</comment>
<dbReference type="PROSITE" id="PS51462">
    <property type="entry name" value="NUDIX"/>
    <property type="match status" value="1"/>
</dbReference>
<dbReference type="InterPro" id="IPR039121">
    <property type="entry name" value="NUDT19"/>
</dbReference>
<dbReference type="InterPro" id="IPR000086">
    <property type="entry name" value="NUDIX_hydrolase_dom"/>
</dbReference>
<reference evidence="9 10" key="1">
    <citation type="submission" date="2019-03" db="EMBL/GenBank/DDBJ databases">
        <title>Genomic Encyclopedia of Archaeal and Bacterial Type Strains, Phase II (KMG-II): from individual species to whole genera.</title>
        <authorList>
            <person name="Goeker M."/>
        </authorList>
    </citation>
    <scope>NUCLEOTIDE SEQUENCE [LARGE SCALE GENOMIC DNA]</scope>
    <source>
        <strain evidence="9 10">DSM 24323</strain>
    </source>
</reference>
<dbReference type="Gene3D" id="3.90.79.10">
    <property type="entry name" value="Nucleoside Triphosphate Pyrophosphohydrolase"/>
    <property type="match status" value="2"/>
</dbReference>
<dbReference type="RefSeq" id="WP_133755797.1">
    <property type="nucleotide sequence ID" value="NZ_SOAW01000003.1"/>
</dbReference>
<keyword evidence="3" id="KW-0479">Metal-binding</keyword>
<gene>
    <name evidence="9" type="ORF">CLV29_2888</name>
</gene>
<evidence type="ECO:0000313" key="9">
    <source>
        <dbReference type="EMBL" id="TDT29866.1"/>
    </source>
</evidence>
<dbReference type="Proteomes" id="UP000295371">
    <property type="component" value="Unassembled WGS sequence"/>
</dbReference>
<evidence type="ECO:0000256" key="5">
    <source>
        <dbReference type="ARBA" id="ARBA00022842"/>
    </source>
</evidence>
<name>A0A4R7J0H5_9ACTN</name>
<comment type="caution">
    <text evidence="9">The sequence shown here is derived from an EMBL/GenBank/DDBJ whole genome shotgun (WGS) entry which is preliminary data.</text>
</comment>
<evidence type="ECO:0000313" key="10">
    <source>
        <dbReference type="Proteomes" id="UP000295371"/>
    </source>
</evidence>
<keyword evidence="4" id="KW-0378">Hydrolase</keyword>
<comment type="cofactor">
    <cofactor evidence="2">
        <name>Mg(2+)</name>
        <dbReference type="ChEBI" id="CHEBI:18420"/>
    </cofactor>
</comment>
<dbReference type="GO" id="GO:0016818">
    <property type="term" value="F:hydrolase activity, acting on acid anhydrides, in phosphorus-containing anhydrides"/>
    <property type="evidence" value="ECO:0007669"/>
    <property type="project" value="InterPro"/>
</dbReference>
<evidence type="ECO:0000256" key="6">
    <source>
        <dbReference type="ARBA" id="ARBA00023211"/>
    </source>
</evidence>
<keyword evidence="6" id="KW-0464">Manganese</keyword>
<dbReference type="GO" id="GO:0046872">
    <property type="term" value="F:metal ion binding"/>
    <property type="evidence" value="ECO:0007669"/>
    <property type="project" value="UniProtKB-KW"/>
</dbReference>
<keyword evidence="5" id="KW-0460">Magnesium</keyword>
<dbReference type="SUPFAM" id="SSF55811">
    <property type="entry name" value="Nudix"/>
    <property type="match status" value="1"/>
</dbReference>
<protein>
    <submittedName>
        <fullName evidence="9">NUDIX domain-containing protein</fullName>
    </submittedName>
</protein>
<evidence type="ECO:0000256" key="4">
    <source>
        <dbReference type="ARBA" id="ARBA00022801"/>
    </source>
</evidence>
<dbReference type="InterPro" id="IPR015797">
    <property type="entry name" value="NUDIX_hydrolase-like_dom_sf"/>
</dbReference>
<proteinExistence type="predicted"/>
<sequence length="259" mass="28267">MVSSRDVLARIPQPRFPIPRSATGSVPPQAAATVMVVRPVAEVVRGLQVWLMQRHARMAFAPNMAVFPGGKLDPIDRRAPDPLRACAVRELAEETTLVLDPERLIPWARWITPAIEPRRYDTWFYLAVVPSGTHLRDVSGEADDAFWITPAEALARSEARTLALMPPTLAGLLELSDHDSTESLLRAAAQRVVEPIRPVFVADGEQGRLEYPPVPADDPEYAAPLSTESVTGAEPPTPGEDQHLGSPVPRPGDPRRVGP</sequence>
<dbReference type="Pfam" id="PF00293">
    <property type="entry name" value="NUDIX"/>
    <property type="match status" value="1"/>
</dbReference>
<evidence type="ECO:0000256" key="1">
    <source>
        <dbReference type="ARBA" id="ARBA00001936"/>
    </source>
</evidence>